<comment type="caution">
    <text evidence="1">The sequence shown here is derived from an EMBL/GenBank/DDBJ whole genome shotgun (WGS) entry which is preliminary data.</text>
</comment>
<proteinExistence type="predicted"/>
<evidence type="ECO:0000313" key="1">
    <source>
        <dbReference type="EMBL" id="PWG05385.1"/>
    </source>
</evidence>
<protein>
    <submittedName>
        <fullName evidence="1">Uncharacterized protein</fullName>
    </submittedName>
</protein>
<reference evidence="1 2" key="1">
    <citation type="submission" date="2018-05" db="EMBL/GenBank/DDBJ databases">
        <title>Polaribacter aquimarinus sp. nov., isolated from sediment in a sediment of sea.</title>
        <authorList>
            <person name="Lu D."/>
        </authorList>
    </citation>
    <scope>NUCLEOTIDE SEQUENCE [LARGE SCALE GENOMIC DNA]</scope>
    <source>
        <strain evidence="1 2">ZY113</strain>
    </source>
</reference>
<dbReference type="RefSeq" id="WP_109404929.1">
    <property type="nucleotide sequence ID" value="NZ_QFFG01000003.1"/>
</dbReference>
<sequence>MNNSITTQTELEKSTKTFKLIEGDFTKREALSIVDSVINAKINFHKVHRLSIQEGNENDKCTYDNSRINELFADKKETKEFLRNLESKGCNIKISSNVTITIQE</sequence>
<dbReference type="OrthoDB" id="1144758at2"/>
<evidence type="ECO:0000313" key="2">
    <source>
        <dbReference type="Proteomes" id="UP000245670"/>
    </source>
</evidence>
<dbReference type="Proteomes" id="UP000245670">
    <property type="component" value="Unassembled WGS sequence"/>
</dbReference>
<keyword evidence="2" id="KW-1185">Reference proteome</keyword>
<dbReference type="AlphaFoldDB" id="A0A2U2JAP7"/>
<dbReference type="EMBL" id="QFFG01000003">
    <property type="protein sequence ID" value="PWG05385.1"/>
    <property type="molecule type" value="Genomic_DNA"/>
</dbReference>
<gene>
    <name evidence="1" type="ORF">DIS07_09140</name>
</gene>
<accession>A0A2U2JAP7</accession>
<organism evidence="1 2">
    <name type="scientific">Polaribacter aquimarinus</name>
    <dbReference type="NCBI Taxonomy" id="2100726"/>
    <lineage>
        <taxon>Bacteria</taxon>
        <taxon>Pseudomonadati</taxon>
        <taxon>Bacteroidota</taxon>
        <taxon>Flavobacteriia</taxon>
        <taxon>Flavobacteriales</taxon>
        <taxon>Flavobacteriaceae</taxon>
    </lineage>
</organism>
<name>A0A2U2JAP7_9FLAO</name>